<keyword evidence="1" id="KW-0732">Signal</keyword>
<feature type="signal peptide" evidence="1">
    <location>
        <begin position="1"/>
        <end position="22"/>
    </location>
</feature>
<proteinExistence type="predicted"/>
<evidence type="ECO:0000313" key="2">
    <source>
        <dbReference type="Proteomes" id="UP000887569"/>
    </source>
</evidence>
<name>A0A914ZMN2_PARUN</name>
<reference evidence="3" key="1">
    <citation type="submission" date="2022-11" db="UniProtKB">
        <authorList>
            <consortium name="WormBaseParasite"/>
        </authorList>
    </citation>
    <scope>IDENTIFICATION</scope>
</reference>
<evidence type="ECO:0000313" key="3">
    <source>
        <dbReference type="WBParaSite" id="PgB05_g148_t01"/>
    </source>
</evidence>
<feature type="chain" id="PRO_5037011611" evidence="1">
    <location>
        <begin position="23"/>
        <end position="120"/>
    </location>
</feature>
<dbReference type="WBParaSite" id="PgB05_g148_t01">
    <property type="protein sequence ID" value="PgB05_g148_t01"/>
    <property type="gene ID" value="PgB05_g148"/>
</dbReference>
<dbReference type="AlphaFoldDB" id="A0A914ZMN2"/>
<organism evidence="2 3">
    <name type="scientific">Parascaris univalens</name>
    <name type="common">Nematode worm</name>
    <dbReference type="NCBI Taxonomy" id="6257"/>
    <lineage>
        <taxon>Eukaryota</taxon>
        <taxon>Metazoa</taxon>
        <taxon>Ecdysozoa</taxon>
        <taxon>Nematoda</taxon>
        <taxon>Chromadorea</taxon>
        <taxon>Rhabditida</taxon>
        <taxon>Spirurina</taxon>
        <taxon>Ascaridomorpha</taxon>
        <taxon>Ascaridoidea</taxon>
        <taxon>Ascarididae</taxon>
        <taxon>Parascaris</taxon>
    </lineage>
</organism>
<evidence type="ECO:0000256" key="1">
    <source>
        <dbReference type="SAM" id="SignalP"/>
    </source>
</evidence>
<dbReference type="Proteomes" id="UP000887569">
    <property type="component" value="Unplaced"/>
</dbReference>
<sequence length="120" mass="12837">MCAAPSFNKLLSFAFLISCVVTSSIVQQKAEDIFNETNTRLRSQLENLQNASANNLSVSQSPSSRAVMLSSDEVQKEALNMTLKSGETVIVRLSESGNNTVVNNGTAVNVISKGGWSSSH</sequence>
<protein>
    <submittedName>
        <fullName evidence="3">Uncharacterized protein</fullName>
    </submittedName>
</protein>
<keyword evidence="2" id="KW-1185">Reference proteome</keyword>
<accession>A0A914ZMN2</accession>